<gene>
    <name evidence="2" type="ORF">BWZ43_23130</name>
</gene>
<dbReference type="SUPFAM" id="SSF109854">
    <property type="entry name" value="DinB/YfiT-like putative metalloenzymes"/>
    <property type="match status" value="1"/>
</dbReference>
<organism evidence="2 3">
    <name type="scientific">Heyndrickxia oleronia</name>
    <dbReference type="NCBI Taxonomy" id="38875"/>
    <lineage>
        <taxon>Bacteria</taxon>
        <taxon>Bacillati</taxon>
        <taxon>Bacillota</taxon>
        <taxon>Bacilli</taxon>
        <taxon>Bacillales</taxon>
        <taxon>Bacillaceae</taxon>
        <taxon>Heyndrickxia</taxon>
    </lineage>
</organism>
<comment type="caution">
    <text evidence="2">The sequence shown here is derived from an EMBL/GenBank/DDBJ whole genome shotgun (WGS) entry which is preliminary data.</text>
</comment>
<sequence>MERKEFLLEQMRACHNESGWFASLNDALNGLDDADAVNKDADKTNSIKEIIQHLLFWNELYLKRFQGKMVIKEDIMNDQTFIYKNDSDWKSILQQFNEILNQWEEEISNCHETKLDSNPPHDSNSTWWEVLLNIPIHHAYHIGQIVHIRKSQGNWDTMNGVN</sequence>
<accession>A0A8E2I857</accession>
<proteinExistence type="predicted"/>
<evidence type="ECO:0000259" key="1">
    <source>
        <dbReference type="Pfam" id="PF12867"/>
    </source>
</evidence>
<reference evidence="2 3" key="1">
    <citation type="submission" date="2017-01" db="EMBL/GenBank/DDBJ databases">
        <title>Draft genome sequence of Bacillus oleronius.</title>
        <authorList>
            <person name="Allam M."/>
        </authorList>
    </citation>
    <scope>NUCLEOTIDE SEQUENCE [LARGE SCALE GENOMIC DNA]</scope>
    <source>
        <strain evidence="2 3">DSM 9356</strain>
    </source>
</reference>
<dbReference type="EMBL" id="MTLA01000389">
    <property type="protein sequence ID" value="OOP66020.1"/>
    <property type="molecule type" value="Genomic_DNA"/>
</dbReference>
<dbReference type="InterPro" id="IPR034660">
    <property type="entry name" value="DinB/YfiT-like"/>
</dbReference>
<dbReference type="InterPro" id="IPR024775">
    <property type="entry name" value="DinB-like"/>
</dbReference>
<name>A0A8E2I857_9BACI</name>
<dbReference type="Proteomes" id="UP000189761">
    <property type="component" value="Unassembled WGS sequence"/>
</dbReference>
<dbReference type="Gene3D" id="1.20.120.450">
    <property type="entry name" value="dinb family like domain"/>
    <property type="match status" value="1"/>
</dbReference>
<dbReference type="Pfam" id="PF12867">
    <property type="entry name" value="DinB_2"/>
    <property type="match status" value="1"/>
</dbReference>
<feature type="domain" description="DinB-like" evidence="1">
    <location>
        <begin position="23"/>
        <end position="145"/>
    </location>
</feature>
<evidence type="ECO:0000313" key="2">
    <source>
        <dbReference type="EMBL" id="OOP66020.1"/>
    </source>
</evidence>
<keyword evidence="3" id="KW-1185">Reference proteome</keyword>
<dbReference type="AlphaFoldDB" id="A0A8E2I857"/>
<protein>
    <recommendedName>
        <fullName evidence="1">DinB-like domain-containing protein</fullName>
    </recommendedName>
</protein>
<dbReference type="RefSeq" id="WP_078111306.1">
    <property type="nucleotide sequence ID" value="NZ_CP065424.1"/>
</dbReference>
<evidence type="ECO:0000313" key="3">
    <source>
        <dbReference type="Proteomes" id="UP000189761"/>
    </source>
</evidence>